<dbReference type="PANTHER" id="PTHR47619:SF1">
    <property type="entry name" value="EXODEOXYRIBONUCLEASE WALJ"/>
    <property type="match status" value="1"/>
</dbReference>
<dbReference type="SUPFAM" id="SSF56281">
    <property type="entry name" value="Metallo-hydrolase/oxidoreductase"/>
    <property type="match status" value="1"/>
</dbReference>
<evidence type="ECO:0000259" key="1">
    <source>
        <dbReference type="SMART" id="SM00849"/>
    </source>
</evidence>
<protein>
    <submittedName>
        <fullName evidence="2">MBL fold metallo-hydrolase</fullName>
    </submittedName>
</protein>
<dbReference type="Pfam" id="PF12706">
    <property type="entry name" value="Lactamase_B_2"/>
    <property type="match status" value="1"/>
</dbReference>
<dbReference type="PANTHER" id="PTHR47619">
    <property type="entry name" value="METALLO-HYDROLASE YYCJ-RELATED"/>
    <property type="match status" value="1"/>
</dbReference>
<accession>A0A414PVW3</accession>
<gene>
    <name evidence="2" type="ORF">DW663_05930</name>
</gene>
<dbReference type="InterPro" id="IPR001279">
    <property type="entry name" value="Metallo-B-lactamas"/>
</dbReference>
<organism evidence="2 3">
    <name type="scientific">Fusobacterium mortiferum</name>
    <dbReference type="NCBI Taxonomy" id="850"/>
    <lineage>
        <taxon>Bacteria</taxon>
        <taxon>Fusobacteriati</taxon>
        <taxon>Fusobacteriota</taxon>
        <taxon>Fusobacteriia</taxon>
        <taxon>Fusobacteriales</taxon>
        <taxon>Fusobacteriaceae</taxon>
        <taxon>Fusobacterium</taxon>
    </lineage>
</organism>
<dbReference type="AlphaFoldDB" id="A0A414PVW3"/>
<dbReference type="RefSeq" id="WP_118234287.1">
    <property type="nucleotide sequence ID" value="NZ_QRHL01000007.1"/>
</dbReference>
<evidence type="ECO:0000313" key="2">
    <source>
        <dbReference type="EMBL" id="RHF72713.1"/>
    </source>
</evidence>
<dbReference type="EMBL" id="QRHL01000007">
    <property type="protein sequence ID" value="RHF72713.1"/>
    <property type="molecule type" value="Genomic_DNA"/>
</dbReference>
<dbReference type="Gene3D" id="3.60.15.10">
    <property type="entry name" value="Ribonuclease Z/Hydroxyacylglutathione hydrolase-like"/>
    <property type="match status" value="1"/>
</dbReference>
<dbReference type="Proteomes" id="UP000284676">
    <property type="component" value="Unassembled WGS sequence"/>
</dbReference>
<dbReference type="GO" id="GO:0016787">
    <property type="term" value="F:hydrolase activity"/>
    <property type="evidence" value="ECO:0007669"/>
    <property type="project" value="UniProtKB-KW"/>
</dbReference>
<dbReference type="InterPro" id="IPR036866">
    <property type="entry name" value="RibonucZ/Hydroxyglut_hydro"/>
</dbReference>
<sequence>MKISILGSGSGGNATYIESENGKILIDAGFSCKKIEERLSIIQRDISDINGILITHEHIDHIQGAGIISRKYNVPIYITPESFKAGESKLGKIAAENLRFIDNEKFIINDSLLVKPFDVMHDACRTVGYRIESQNGKVAAISTDIGYVNNIVRENFKEADIMVIESNYDYNMLMNCNYPWDLKARVKSRNGHLSNNEAAKFIKEMYNEKLKKVYLAHISKDSNNPDIVRDTIAQELRESRIRLEYELAKQDRATELFEL</sequence>
<evidence type="ECO:0000313" key="3">
    <source>
        <dbReference type="Proteomes" id="UP000284676"/>
    </source>
</evidence>
<name>A0A414PVW3_FUSMR</name>
<comment type="caution">
    <text evidence="2">The sequence shown here is derived from an EMBL/GenBank/DDBJ whole genome shotgun (WGS) entry which is preliminary data.</text>
</comment>
<feature type="domain" description="Metallo-beta-lactamase" evidence="1">
    <location>
        <begin position="11"/>
        <end position="192"/>
    </location>
</feature>
<reference evidence="2 3" key="1">
    <citation type="submission" date="2018-08" db="EMBL/GenBank/DDBJ databases">
        <title>A genome reference for cultivated species of the human gut microbiota.</title>
        <authorList>
            <person name="Zou Y."/>
            <person name="Xue W."/>
            <person name="Luo G."/>
        </authorList>
    </citation>
    <scope>NUCLEOTIDE SEQUENCE [LARGE SCALE GENOMIC DNA]</scope>
    <source>
        <strain evidence="2 3">AM25-1</strain>
    </source>
</reference>
<dbReference type="InterPro" id="IPR052533">
    <property type="entry name" value="WalJ/YycJ-like"/>
</dbReference>
<proteinExistence type="predicted"/>
<keyword evidence="2" id="KW-0378">Hydrolase</keyword>
<dbReference type="SMART" id="SM00849">
    <property type="entry name" value="Lactamase_B"/>
    <property type="match status" value="1"/>
</dbReference>